<accession>A0A1S8CUH2</accession>
<evidence type="ECO:0000259" key="4">
    <source>
        <dbReference type="PROSITE" id="PS01124"/>
    </source>
</evidence>
<dbReference type="Pfam" id="PF12833">
    <property type="entry name" value="HTH_18"/>
    <property type="match status" value="1"/>
</dbReference>
<name>A0A1S8CUH2_9GAMM</name>
<dbReference type="GO" id="GO:0005829">
    <property type="term" value="C:cytosol"/>
    <property type="evidence" value="ECO:0007669"/>
    <property type="project" value="TreeGrafter"/>
</dbReference>
<dbReference type="EMBL" id="MLCN01000017">
    <property type="protein sequence ID" value="ONG40602.1"/>
    <property type="molecule type" value="Genomic_DNA"/>
</dbReference>
<dbReference type="OrthoDB" id="5582699at2"/>
<dbReference type="GO" id="GO:0000976">
    <property type="term" value="F:transcription cis-regulatory region binding"/>
    <property type="evidence" value="ECO:0007669"/>
    <property type="project" value="TreeGrafter"/>
</dbReference>
<dbReference type="AlphaFoldDB" id="A0A1S8CUH2"/>
<dbReference type="PANTHER" id="PTHR47894:SF1">
    <property type="entry name" value="HTH-TYPE TRANSCRIPTIONAL REGULATOR VQSM"/>
    <property type="match status" value="1"/>
</dbReference>
<dbReference type="InterPro" id="IPR018062">
    <property type="entry name" value="HTH_AraC-typ_CS"/>
</dbReference>
<evidence type="ECO:0000313" key="6">
    <source>
        <dbReference type="Proteomes" id="UP000192132"/>
    </source>
</evidence>
<dbReference type="InterPro" id="IPR032687">
    <property type="entry name" value="AraC-type_N"/>
</dbReference>
<keyword evidence="3" id="KW-0804">Transcription</keyword>
<dbReference type="SUPFAM" id="SSF46689">
    <property type="entry name" value="Homeodomain-like"/>
    <property type="match status" value="1"/>
</dbReference>
<evidence type="ECO:0000256" key="2">
    <source>
        <dbReference type="ARBA" id="ARBA00023125"/>
    </source>
</evidence>
<organism evidence="5 6">
    <name type="scientific">Alkanindiges hydrocarboniclasticus</name>
    <dbReference type="NCBI Taxonomy" id="1907941"/>
    <lineage>
        <taxon>Bacteria</taxon>
        <taxon>Pseudomonadati</taxon>
        <taxon>Pseudomonadota</taxon>
        <taxon>Gammaproteobacteria</taxon>
        <taxon>Moraxellales</taxon>
        <taxon>Moraxellaceae</taxon>
        <taxon>Alkanindiges</taxon>
    </lineage>
</organism>
<dbReference type="STRING" id="1907941.BKE30_07390"/>
<evidence type="ECO:0000313" key="5">
    <source>
        <dbReference type="EMBL" id="ONG40602.1"/>
    </source>
</evidence>
<comment type="caution">
    <text evidence="5">The sequence shown here is derived from an EMBL/GenBank/DDBJ whole genome shotgun (WGS) entry which is preliminary data.</text>
</comment>
<keyword evidence="1" id="KW-0805">Transcription regulation</keyword>
<dbReference type="Pfam" id="PF12625">
    <property type="entry name" value="Arabinose_bd"/>
    <property type="match status" value="1"/>
</dbReference>
<dbReference type="Proteomes" id="UP000192132">
    <property type="component" value="Unassembled WGS sequence"/>
</dbReference>
<dbReference type="PROSITE" id="PS00041">
    <property type="entry name" value="HTH_ARAC_FAMILY_1"/>
    <property type="match status" value="1"/>
</dbReference>
<dbReference type="InterPro" id="IPR018060">
    <property type="entry name" value="HTH_AraC"/>
</dbReference>
<dbReference type="PANTHER" id="PTHR47894">
    <property type="entry name" value="HTH-TYPE TRANSCRIPTIONAL REGULATOR GADX"/>
    <property type="match status" value="1"/>
</dbReference>
<dbReference type="GO" id="GO:0003700">
    <property type="term" value="F:DNA-binding transcription factor activity"/>
    <property type="evidence" value="ECO:0007669"/>
    <property type="project" value="InterPro"/>
</dbReference>
<dbReference type="InterPro" id="IPR020449">
    <property type="entry name" value="Tscrpt_reg_AraC-type_HTH"/>
</dbReference>
<sequence length="353" mass="40275">MLADVAIVQQSEDYVLASILEQCLANWRKHGINTDALSQLVGFDLAEAAANPEGWINIKLLEQMVQQIALFTPDPLLGLHAASMEDMGGFGVLGYLEQTCGTLQEIYDATMRYERLVSDIGTTTLRHEPGVVFCIWHCKTEDPLFRRHATEFILGCWVRHIRFAKLPLSQILKEVHFSHPAPSNPALQADYENYFGCPVRFDQPESAWVVPIEMMTAQLRLPSPSLQLTLERHARLLLSERTKKPSLRERIKAQLRVLLMQGNISRDYLASELGVSSRHLHRQLQKAGSSYSQLVSELRIEMAKILLQDPLLSIEAIAQRLGFSESTPFIRWFRQHFGSTPRQYRQQLKDQDQ</sequence>
<dbReference type="InterPro" id="IPR009057">
    <property type="entry name" value="Homeodomain-like_sf"/>
</dbReference>
<keyword evidence="2" id="KW-0238">DNA-binding</keyword>
<dbReference type="Gene3D" id="1.10.10.60">
    <property type="entry name" value="Homeodomain-like"/>
    <property type="match status" value="1"/>
</dbReference>
<dbReference type="SMART" id="SM00342">
    <property type="entry name" value="HTH_ARAC"/>
    <property type="match status" value="1"/>
</dbReference>
<evidence type="ECO:0000256" key="3">
    <source>
        <dbReference type="ARBA" id="ARBA00023163"/>
    </source>
</evidence>
<proteinExistence type="predicted"/>
<keyword evidence="6" id="KW-1185">Reference proteome</keyword>
<reference evidence="5 6" key="1">
    <citation type="submission" date="2016-10" db="EMBL/GenBank/DDBJ databases">
        <title>Draft Genome sequence of Alkanindiges sp. strain H1.</title>
        <authorList>
            <person name="Subhash Y."/>
            <person name="Lee S."/>
        </authorList>
    </citation>
    <scope>NUCLEOTIDE SEQUENCE [LARGE SCALE GENOMIC DNA]</scope>
    <source>
        <strain evidence="5 6">H1</strain>
    </source>
</reference>
<evidence type="ECO:0000256" key="1">
    <source>
        <dbReference type="ARBA" id="ARBA00023015"/>
    </source>
</evidence>
<feature type="domain" description="HTH araC/xylS-type" evidence="4">
    <location>
        <begin position="249"/>
        <end position="347"/>
    </location>
</feature>
<protein>
    <submittedName>
        <fullName evidence="5">AraC family transcriptional regulator</fullName>
    </submittedName>
</protein>
<dbReference type="PROSITE" id="PS01124">
    <property type="entry name" value="HTH_ARAC_FAMILY_2"/>
    <property type="match status" value="1"/>
</dbReference>
<gene>
    <name evidence="5" type="ORF">BKE30_07390</name>
</gene>
<dbReference type="PRINTS" id="PR00032">
    <property type="entry name" value="HTHARAC"/>
</dbReference>